<name>A0A800MT98_CYTFI</name>
<evidence type="ECO:0000313" key="1">
    <source>
        <dbReference type="EMBL" id="KAF0821951.1"/>
    </source>
</evidence>
<gene>
    <name evidence="1" type="ORF">KIS1582_4265</name>
</gene>
<protein>
    <submittedName>
        <fullName evidence="1">Uncharacterized protein</fullName>
    </submittedName>
</protein>
<dbReference type="Proteomes" id="UP000465778">
    <property type="component" value="Unassembled WGS sequence"/>
</dbReference>
<proteinExistence type="predicted"/>
<sequence>MKRKPDKLYMPVILAAFIELFSTGSLPPRGRGWTRAAFLQKEV</sequence>
<reference evidence="1 2" key="1">
    <citation type="journal article" date="2020" name="G3 (Bethesda)">
        <title>Whole Genome Sequencing and Comparative Genomics of Two Nematicidal Bacillus Strains Reveals a Wide Range of Possible Virulence Factors.</title>
        <authorList>
            <person name="Susic N."/>
            <person name="Janezic S."/>
            <person name="Rupnik M."/>
            <person name="Geric Stare B."/>
        </authorList>
    </citation>
    <scope>NUCLEOTIDE SEQUENCE [LARGE SCALE GENOMIC DNA]</scope>
    <source>
        <strain evidence="1 2">I-1582</strain>
    </source>
</reference>
<dbReference type="EMBL" id="VDEM01000074">
    <property type="protein sequence ID" value="KAF0821951.1"/>
    <property type="molecule type" value="Genomic_DNA"/>
</dbReference>
<accession>A0A800MT98</accession>
<evidence type="ECO:0000313" key="2">
    <source>
        <dbReference type="Proteomes" id="UP000465778"/>
    </source>
</evidence>
<comment type="caution">
    <text evidence="1">The sequence shown here is derived from an EMBL/GenBank/DDBJ whole genome shotgun (WGS) entry which is preliminary data.</text>
</comment>
<dbReference type="AlphaFoldDB" id="A0A800MT98"/>
<organism evidence="1 2">
    <name type="scientific">Cytobacillus firmus</name>
    <name type="common">Bacillus firmus</name>
    <dbReference type="NCBI Taxonomy" id="1399"/>
    <lineage>
        <taxon>Bacteria</taxon>
        <taxon>Bacillati</taxon>
        <taxon>Bacillota</taxon>
        <taxon>Bacilli</taxon>
        <taxon>Bacillales</taxon>
        <taxon>Bacillaceae</taxon>
        <taxon>Cytobacillus</taxon>
    </lineage>
</organism>